<name>A0A0D0A9A7_9AGAM</name>
<accession>A0A0D0A9A7</accession>
<sequence length="110" mass="12426">MAAVHGPILPAQSFTIRQRSESSFATPSRPFCSLWLPSRPRPSTSSKFIACIRGWQGSLVKVLMLSDKPLSSKYKDEFLIQSTLITPEKEIRNLQEFWNAQAGTGEEWKV</sequence>
<protein>
    <submittedName>
        <fullName evidence="1">Uncharacterized protein</fullName>
    </submittedName>
</protein>
<reference evidence="2" key="2">
    <citation type="submission" date="2015-01" db="EMBL/GenBank/DDBJ databases">
        <title>Evolutionary Origins and Diversification of the Mycorrhizal Mutualists.</title>
        <authorList>
            <consortium name="DOE Joint Genome Institute"/>
            <consortium name="Mycorrhizal Genomics Consortium"/>
            <person name="Kohler A."/>
            <person name="Kuo A."/>
            <person name="Nagy L.G."/>
            <person name="Floudas D."/>
            <person name="Copeland A."/>
            <person name="Barry K.W."/>
            <person name="Cichocki N."/>
            <person name="Veneault-Fourrey C."/>
            <person name="LaButti K."/>
            <person name="Lindquist E.A."/>
            <person name="Lipzen A."/>
            <person name="Lundell T."/>
            <person name="Morin E."/>
            <person name="Murat C."/>
            <person name="Riley R."/>
            <person name="Ohm R."/>
            <person name="Sun H."/>
            <person name="Tunlid A."/>
            <person name="Henrissat B."/>
            <person name="Grigoriev I.V."/>
            <person name="Hibbett D.S."/>
            <person name="Martin F."/>
        </authorList>
    </citation>
    <scope>NUCLEOTIDE SEQUENCE [LARGE SCALE GENOMIC DNA]</scope>
    <source>
        <strain evidence="2">UH-Slu-Lm8-n1</strain>
    </source>
</reference>
<evidence type="ECO:0000313" key="1">
    <source>
        <dbReference type="EMBL" id="KIK34749.1"/>
    </source>
</evidence>
<evidence type="ECO:0000313" key="2">
    <source>
        <dbReference type="Proteomes" id="UP000054485"/>
    </source>
</evidence>
<dbReference type="EMBL" id="KN835709">
    <property type="protein sequence ID" value="KIK34749.1"/>
    <property type="molecule type" value="Genomic_DNA"/>
</dbReference>
<keyword evidence="2" id="KW-1185">Reference proteome</keyword>
<dbReference type="STRING" id="930992.A0A0D0A9A7"/>
<dbReference type="OrthoDB" id="264603at2759"/>
<gene>
    <name evidence="1" type="ORF">CY34DRAFT_17508</name>
</gene>
<dbReference type="Proteomes" id="UP000054485">
    <property type="component" value="Unassembled WGS sequence"/>
</dbReference>
<dbReference type="InParanoid" id="A0A0D0A9A7"/>
<dbReference type="HOGENOM" id="CLU_2172756_0_0_1"/>
<organism evidence="1 2">
    <name type="scientific">Suillus luteus UH-Slu-Lm8-n1</name>
    <dbReference type="NCBI Taxonomy" id="930992"/>
    <lineage>
        <taxon>Eukaryota</taxon>
        <taxon>Fungi</taxon>
        <taxon>Dikarya</taxon>
        <taxon>Basidiomycota</taxon>
        <taxon>Agaricomycotina</taxon>
        <taxon>Agaricomycetes</taxon>
        <taxon>Agaricomycetidae</taxon>
        <taxon>Boletales</taxon>
        <taxon>Suillineae</taxon>
        <taxon>Suillaceae</taxon>
        <taxon>Suillus</taxon>
    </lineage>
</organism>
<dbReference type="AlphaFoldDB" id="A0A0D0A9A7"/>
<proteinExistence type="predicted"/>
<reference evidence="1 2" key="1">
    <citation type="submission" date="2014-04" db="EMBL/GenBank/DDBJ databases">
        <authorList>
            <consortium name="DOE Joint Genome Institute"/>
            <person name="Kuo A."/>
            <person name="Ruytinx J."/>
            <person name="Rineau F."/>
            <person name="Colpaert J."/>
            <person name="Kohler A."/>
            <person name="Nagy L.G."/>
            <person name="Floudas D."/>
            <person name="Copeland A."/>
            <person name="Barry K.W."/>
            <person name="Cichocki N."/>
            <person name="Veneault-Fourrey C."/>
            <person name="LaButti K."/>
            <person name="Lindquist E.A."/>
            <person name="Lipzen A."/>
            <person name="Lundell T."/>
            <person name="Morin E."/>
            <person name="Murat C."/>
            <person name="Sun H."/>
            <person name="Tunlid A."/>
            <person name="Henrissat B."/>
            <person name="Grigoriev I.V."/>
            <person name="Hibbett D.S."/>
            <person name="Martin F."/>
            <person name="Nordberg H.P."/>
            <person name="Cantor M.N."/>
            <person name="Hua S.X."/>
        </authorList>
    </citation>
    <scope>NUCLEOTIDE SEQUENCE [LARGE SCALE GENOMIC DNA]</scope>
    <source>
        <strain evidence="1 2">UH-Slu-Lm8-n1</strain>
    </source>
</reference>